<dbReference type="InterPro" id="IPR004603">
    <property type="entry name" value="DNA_mismatch_endonuc_vsr"/>
</dbReference>
<dbReference type="Pfam" id="PF03852">
    <property type="entry name" value="Vsr"/>
    <property type="match status" value="1"/>
</dbReference>
<comment type="similarity">
    <text evidence="6">Belongs to the vsr family.</text>
</comment>
<comment type="function">
    <text evidence="6">May nick specific sequences that contain T:G mispairs resulting from m5C-deamination.</text>
</comment>
<dbReference type="InterPro" id="IPR011335">
    <property type="entry name" value="Restrct_endonuc-II-like"/>
</dbReference>
<sequence>MVDQISADRRSAVMARIKGKNTGPEVRVRKVAHAMGLRFRLNRTDLPGKPDLVFPKFRVALFVHGCFWHQHDGCRRASMPKSKTEYWGPKLRRNVERDALVAPALELLDWRAVIIWECETHDSEGLAEIIRCRVMQDVGS</sequence>
<keyword evidence="4 6" id="KW-0378">Hydrolase</keyword>
<reference evidence="8" key="1">
    <citation type="journal article" date="2019" name="Int. J. Syst. Evol. Microbiol.">
        <title>The Global Catalogue of Microorganisms (GCM) 10K type strain sequencing project: providing services to taxonomists for standard genome sequencing and annotation.</title>
        <authorList>
            <consortium name="The Broad Institute Genomics Platform"/>
            <consortium name="The Broad Institute Genome Sequencing Center for Infectious Disease"/>
            <person name="Wu L."/>
            <person name="Ma J."/>
        </authorList>
    </citation>
    <scope>NUCLEOTIDE SEQUENCE [LARGE SCALE GENOMIC DNA]</scope>
    <source>
        <strain evidence="8">CCUG 61696</strain>
    </source>
</reference>
<keyword evidence="5 6" id="KW-0234">DNA repair</keyword>
<proteinExistence type="inferred from homology"/>
<evidence type="ECO:0000256" key="6">
    <source>
        <dbReference type="PIRNR" id="PIRNR018267"/>
    </source>
</evidence>
<evidence type="ECO:0000256" key="3">
    <source>
        <dbReference type="ARBA" id="ARBA00022763"/>
    </source>
</evidence>
<evidence type="ECO:0000256" key="4">
    <source>
        <dbReference type="ARBA" id="ARBA00022801"/>
    </source>
</evidence>
<evidence type="ECO:0000256" key="2">
    <source>
        <dbReference type="ARBA" id="ARBA00022759"/>
    </source>
</evidence>
<dbReference type="Gene3D" id="3.40.960.10">
    <property type="entry name" value="VSR Endonuclease"/>
    <property type="match status" value="1"/>
</dbReference>
<comment type="caution">
    <text evidence="7">The sequence shown here is derived from an EMBL/GenBank/DDBJ whole genome shotgun (WGS) entry which is preliminary data.</text>
</comment>
<dbReference type="CDD" id="cd00221">
    <property type="entry name" value="Vsr"/>
    <property type="match status" value="1"/>
</dbReference>
<dbReference type="EMBL" id="JBHTMX010000014">
    <property type="protein sequence ID" value="MFD1331105.1"/>
    <property type="molecule type" value="Genomic_DNA"/>
</dbReference>
<gene>
    <name evidence="7" type="ORF">ACFQ4O_03760</name>
</gene>
<keyword evidence="1 6" id="KW-0540">Nuclease</keyword>
<dbReference type="Proteomes" id="UP001597171">
    <property type="component" value="Unassembled WGS sequence"/>
</dbReference>
<dbReference type="PIRSF" id="PIRSF018267">
    <property type="entry name" value="VSR_endonuc"/>
    <property type="match status" value="1"/>
</dbReference>
<dbReference type="EC" id="3.1.-.-" evidence="6"/>
<name>A0ABW3Z5I7_9HYPH</name>
<dbReference type="SUPFAM" id="SSF52980">
    <property type="entry name" value="Restriction endonuclease-like"/>
    <property type="match status" value="1"/>
</dbReference>
<dbReference type="RefSeq" id="WP_378774306.1">
    <property type="nucleotide sequence ID" value="NZ_JBHTMX010000014.1"/>
</dbReference>
<dbReference type="NCBIfam" id="TIGR00632">
    <property type="entry name" value="vsr"/>
    <property type="match status" value="1"/>
</dbReference>
<dbReference type="GO" id="GO:0004519">
    <property type="term" value="F:endonuclease activity"/>
    <property type="evidence" value="ECO:0007669"/>
    <property type="project" value="UniProtKB-KW"/>
</dbReference>
<evidence type="ECO:0000256" key="1">
    <source>
        <dbReference type="ARBA" id="ARBA00022722"/>
    </source>
</evidence>
<keyword evidence="2 6" id="KW-0255">Endonuclease</keyword>
<organism evidence="7 8">
    <name type="scientific">Methylopila musalis</name>
    <dbReference type="NCBI Taxonomy" id="1134781"/>
    <lineage>
        <taxon>Bacteria</taxon>
        <taxon>Pseudomonadati</taxon>
        <taxon>Pseudomonadota</taxon>
        <taxon>Alphaproteobacteria</taxon>
        <taxon>Hyphomicrobiales</taxon>
        <taxon>Methylopilaceae</taxon>
        <taxon>Methylopila</taxon>
    </lineage>
</organism>
<accession>A0ABW3Z5I7</accession>
<evidence type="ECO:0000313" key="8">
    <source>
        <dbReference type="Proteomes" id="UP001597171"/>
    </source>
</evidence>
<evidence type="ECO:0000313" key="7">
    <source>
        <dbReference type="EMBL" id="MFD1331105.1"/>
    </source>
</evidence>
<protein>
    <recommendedName>
        <fullName evidence="6">Very short patch repair endonuclease</fullName>
        <ecNumber evidence="6">3.1.-.-</ecNumber>
    </recommendedName>
</protein>
<keyword evidence="3 6" id="KW-0227">DNA damage</keyword>
<keyword evidence="8" id="KW-1185">Reference proteome</keyword>
<evidence type="ECO:0000256" key="5">
    <source>
        <dbReference type="ARBA" id="ARBA00023204"/>
    </source>
</evidence>